<protein>
    <submittedName>
        <fullName evidence="1">Uncharacterized protein</fullName>
    </submittedName>
</protein>
<name>A0A0H1R9G3_9HYPH</name>
<sequence length="86" mass="10395">MTFEQVTNRKPTHFDLIDNEIRGLIHSLWCIDFMTEIELLKIDNSHVMNEIKNAKKINTILAYREKRHPFVKLLNERWEKQCTKLL</sequence>
<dbReference type="Proteomes" id="UP000035489">
    <property type="component" value="Unassembled WGS sequence"/>
</dbReference>
<evidence type="ECO:0000313" key="1">
    <source>
        <dbReference type="EMBL" id="KLK91729.1"/>
    </source>
</evidence>
<proteinExistence type="predicted"/>
<dbReference type="EMBL" id="LCYG01000046">
    <property type="protein sequence ID" value="KLK91729.1"/>
    <property type="molecule type" value="Genomic_DNA"/>
</dbReference>
<evidence type="ECO:0000313" key="2">
    <source>
        <dbReference type="Proteomes" id="UP000035489"/>
    </source>
</evidence>
<comment type="caution">
    <text evidence="1">The sequence shown here is derived from an EMBL/GenBank/DDBJ whole genome shotgun (WGS) entry which is preliminary data.</text>
</comment>
<reference evidence="1 2" key="1">
    <citation type="submission" date="2015-05" db="EMBL/GenBank/DDBJ databases">
        <title>Draft genome sequence of Microvirga vignae strain BR3299, a novel nitrogen fixing bacteria isolated from Brazil semi-aired region.</title>
        <authorList>
            <person name="Zilli J.E."/>
            <person name="Passos S.R."/>
            <person name="Leite J."/>
            <person name="Baldani J.I."/>
            <person name="Xavier G.R."/>
            <person name="Rumjaneck N.G."/>
            <person name="Simoes-Araujo J.L."/>
        </authorList>
    </citation>
    <scope>NUCLEOTIDE SEQUENCE [LARGE SCALE GENOMIC DNA]</scope>
    <source>
        <strain evidence="1 2">BR3299</strain>
    </source>
</reference>
<keyword evidence="2" id="KW-1185">Reference proteome</keyword>
<dbReference type="AlphaFoldDB" id="A0A0H1R9G3"/>
<dbReference type="PATRIC" id="fig|1225564.3.peg.4818"/>
<organism evidence="1 2">
    <name type="scientific">Microvirga vignae</name>
    <dbReference type="NCBI Taxonomy" id="1225564"/>
    <lineage>
        <taxon>Bacteria</taxon>
        <taxon>Pseudomonadati</taxon>
        <taxon>Pseudomonadota</taxon>
        <taxon>Alphaproteobacteria</taxon>
        <taxon>Hyphomicrobiales</taxon>
        <taxon>Methylobacteriaceae</taxon>
        <taxon>Microvirga</taxon>
    </lineage>
</organism>
<gene>
    <name evidence="1" type="ORF">AA309_18400</name>
</gene>
<accession>A0A0H1R9G3</accession>